<evidence type="ECO:0000313" key="2">
    <source>
        <dbReference type="Proteomes" id="UP001497744"/>
    </source>
</evidence>
<sequence length="418" mass="48931">MTSLPWARRRCSCHLPIVRRHFQVGPVVEDDLARPLRNEHRGQPLLHGLDVHCQLHQLFADGPHHLQPPVVYAAEGLLYKVVDVVPDDGDHLGRHLLDHRNHRRHVLAVGVAQQEVVEQRRGVDEEGRQAARPQHVVLGVPLALDVLNVRVDDGDHHPRREFAAALCRLHALAPLVEHLQQRDERVDRLSDDPRCGGLFQRDQRVQRAAQLLAFVVQLEHHFVFVGLILERQTRYRSVPVHVRKHLVRRCAVHCPDRRRQLRHRPEQVVHHVQPELVREQRLRHAQLRLRPRGARNIRDLVHRQQRVRERHPVFVDQQRQPAEHERPRLLRQFQRPLLHEAVLCELGAESMEALSQLLSEVAQRRRLRLWYQRVEQLVRAAAYLVLHQLEEHVVFAHRIPQIVDGPLRVVDHAQVALR</sequence>
<organism evidence="1 2">
    <name type="scientific">Babesia caballi</name>
    <dbReference type="NCBI Taxonomy" id="5871"/>
    <lineage>
        <taxon>Eukaryota</taxon>
        <taxon>Sar</taxon>
        <taxon>Alveolata</taxon>
        <taxon>Apicomplexa</taxon>
        <taxon>Aconoidasida</taxon>
        <taxon>Piroplasmida</taxon>
        <taxon>Babesiidae</taxon>
        <taxon>Babesia</taxon>
    </lineage>
</organism>
<reference evidence="1 2" key="1">
    <citation type="submission" date="2021-06" db="EMBL/GenBank/DDBJ databases">
        <title>Genome sequence of Babesia caballi.</title>
        <authorList>
            <person name="Yamagishi J."/>
            <person name="Kidaka T."/>
            <person name="Ochi A."/>
        </authorList>
    </citation>
    <scope>NUCLEOTIDE SEQUENCE [LARGE SCALE GENOMIC DNA]</scope>
    <source>
        <strain evidence="1">USDA-D6B2</strain>
    </source>
</reference>
<proteinExistence type="predicted"/>
<dbReference type="RefSeq" id="XP_067716024.1">
    <property type="nucleotide sequence ID" value="XM_067859923.1"/>
</dbReference>
<keyword evidence="2" id="KW-1185">Reference proteome</keyword>
<gene>
    <name evidence="1" type="ORF">BcabD6B2_33900</name>
</gene>
<name>A0AAV4LVR2_BABCB</name>
<protein>
    <submittedName>
        <fullName evidence="1">FAR1-related sequence 1</fullName>
    </submittedName>
</protein>
<dbReference type="Proteomes" id="UP001497744">
    <property type="component" value="Unassembled WGS sequence"/>
</dbReference>
<comment type="caution">
    <text evidence="1">The sequence shown here is derived from an EMBL/GenBank/DDBJ whole genome shotgun (WGS) entry which is preliminary data.</text>
</comment>
<evidence type="ECO:0000313" key="1">
    <source>
        <dbReference type="EMBL" id="GIX63955.1"/>
    </source>
</evidence>
<accession>A0AAV4LVR2</accession>
<dbReference type="GeneID" id="94195436"/>
<dbReference type="EMBL" id="BPLF01000003">
    <property type="protein sequence ID" value="GIX63955.1"/>
    <property type="molecule type" value="Genomic_DNA"/>
</dbReference>
<dbReference type="AlphaFoldDB" id="A0AAV4LVR2"/>